<reference evidence="2 3" key="1">
    <citation type="journal article" date="2018" name="BMC Genomics">
        <title>The genome of Naegleria lovaniensis, the basis for a comparative approach to unravel pathogenicity factors of the human pathogenic amoeba N. fowleri.</title>
        <authorList>
            <person name="Liechti N."/>
            <person name="Schurch N."/>
            <person name="Bruggmann R."/>
            <person name="Wittwer M."/>
        </authorList>
    </citation>
    <scope>NUCLEOTIDE SEQUENCE [LARGE SCALE GENOMIC DNA]</scope>
    <source>
        <strain evidence="2 3">ATCC 30569</strain>
    </source>
</reference>
<proteinExistence type="predicted"/>
<accession>A0AA88KKD7</accession>
<dbReference type="RefSeq" id="XP_044549651.1">
    <property type="nucleotide sequence ID" value="XM_044693005.1"/>
</dbReference>
<feature type="region of interest" description="Disordered" evidence="1">
    <location>
        <begin position="1"/>
        <end position="34"/>
    </location>
</feature>
<dbReference type="GeneID" id="68095928"/>
<sequence length="163" mass="18786">MTENEKQLSSSSEHSSAHLEVEDDSSSSSTTLSLTSNPYNGSKLFRYVMDYLNEIKNKPQDLVLECEEISLKVLDNDNGFKYVMRKMDGKEELEEAFFVEYLEKYCHEYHQFLFDPEQSSLNDVETSLSTTTEHIIEMQSSTLIEDVTEEETNLQHSNNSNSD</sequence>
<dbReference type="AlphaFoldDB" id="A0AA88KKD7"/>
<gene>
    <name evidence="2" type="ORF">C9374_003473</name>
</gene>
<evidence type="ECO:0000313" key="3">
    <source>
        <dbReference type="Proteomes" id="UP000816034"/>
    </source>
</evidence>
<comment type="caution">
    <text evidence="2">The sequence shown here is derived from an EMBL/GenBank/DDBJ whole genome shotgun (WGS) entry which is preliminary data.</text>
</comment>
<keyword evidence="3" id="KW-1185">Reference proteome</keyword>
<organism evidence="2 3">
    <name type="scientific">Naegleria lovaniensis</name>
    <name type="common">Amoeba</name>
    <dbReference type="NCBI Taxonomy" id="51637"/>
    <lineage>
        <taxon>Eukaryota</taxon>
        <taxon>Discoba</taxon>
        <taxon>Heterolobosea</taxon>
        <taxon>Tetramitia</taxon>
        <taxon>Eutetramitia</taxon>
        <taxon>Vahlkampfiidae</taxon>
        <taxon>Naegleria</taxon>
    </lineage>
</organism>
<evidence type="ECO:0000256" key="1">
    <source>
        <dbReference type="SAM" id="MobiDB-lite"/>
    </source>
</evidence>
<name>A0AA88KKD7_NAELO</name>
<protein>
    <submittedName>
        <fullName evidence="2">Uncharacterized protein</fullName>
    </submittedName>
</protein>
<dbReference type="Proteomes" id="UP000816034">
    <property type="component" value="Unassembled WGS sequence"/>
</dbReference>
<evidence type="ECO:0000313" key="2">
    <source>
        <dbReference type="EMBL" id="KAG2385658.1"/>
    </source>
</evidence>
<dbReference type="EMBL" id="PYSW02000018">
    <property type="protein sequence ID" value="KAG2385658.1"/>
    <property type="molecule type" value="Genomic_DNA"/>
</dbReference>